<organism evidence="1 2">
    <name type="scientific">Haematococcus lacustris</name>
    <name type="common">Green alga</name>
    <name type="synonym">Haematococcus pluvialis</name>
    <dbReference type="NCBI Taxonomy" id="44745"/>
    <lineage>
        <taxon>Eukaryota</taxon>
        <taxon>Viridiplantae</taxon>
        <taxon>Chlorophyta</taxon>
        <taxon>core chlorophytes</taxon>
        <taxon>Chlorophyceae</taxon>
        <taxon>CS clade</taxon>
        <taxon>Chlamydomonadales</taxon>
        <taxon>Haematococcaceae</taxon>
        <taxon>Haematococcus</taxon>
    </lineage>
</organism>
<feature type="non-terminal residue" evidence="1">
    <location>
        <position position="18"/>
    </location>
</feature>
<sequence length="18" mass="2066">MVARVTVMCFRLASREVP</sequence>
<reference evidence="1 2" key="1">
    <citation type="submission" date="2020-02" db="EMBL/GenBank/DDBJ databases">
        <title>Draft genome sequence of Haematococcus lacustris strain NIES-144.</title>
        <authorList>
            <person name="Morimoto D."/>
            <person name="Nakagawa S."/>
            <person name="Yoshida T."/>
            <person name="Sawayama S."/>
        </authorList>
    </citation>
    <scope>NUCLEOTIDE SEQUENCE [LARGE SCALE GENOMIC DNA]</scope>
    <source>
        <strain evidence="1 2">NIES-144</strain>
    </source>
</reference>
<protein>
    <submittedName>
        <fullName evidence="1">Uncharacterized protein</fullName>
    </submittedName>
</protein>
<dbReference type="Proteomes" id="UP000485058">
    <property type="component" value="Unassembled WGS sequence"/>
</dbReference>
<dbReference type="AlphaFoldDB" id="A0A699YRD7"/>
<dbReference type="EMBL" id="BLLF01000473">
    <property type="protein sequence ID" value="GFH12151.1"/>
    <property type="molecule type" value="Genomic_DNA"/>
</dbReference>
<name>A0A699YRD7_HAELA</name>
<evidence type="ECO:0000313" key="1">
    <source>
        <dbReference type="EMBL" id="GFH12151.1"/>
    </source>
</evidence>
<keyword evidence="2" id="KW-1185">Reference proteome</keyword>
<gene>
    <name evidence="1" type="ORF">HaLaN_07787</name>
</gene>
<proteinExistence type="predicted"/>
<evidence type="ECO:0000313" key="2">
    <source>
        <dbReference type="Proteomes" id="UP000485058"/>
    </source>
</evidence>
<accession>A0A699YRD7</accession>
<comment type="caution">
    <text evidence="1">The sequence shown here is derived from an EMBL/GenBank/DDBJ whole genome shotgun (WGS) entry which is preliminary data.</text>
</comment>
<feature type="non-terminal residue" evidence="1">
    <location>
        <position position="1"/>
    </location>
</feature>